<name>A0A135L239_9BACI</name>
<gene>
    <name evidence="4" type="ORF">U473_02660</name>
</gene>
<dbReference type="NCBIfam" id="TIGR02532">
    <property type="entry name" value="IV_pilin_GFxxxE"/>
    <property type="match status" value="1"/>
</dbReference>
<dbReference type="Pfam" id="PF07963">
    <property type="entry name" value="N_methyl"/>
    <property type="match status" value="1"/>
</dbReference>
<dbReference type="PROSITE" id="PS00409">
    <property type="entry name" value="PROKAR_NTER_METHYL"/>
    <property type="match status" value="1"/>
</dbReference>
<evidence type="ECO:0000313" key="5">
    <source>
        <dbReference type="Proteomes" id="UP000070352"/>
    </source>
</evidence>
<dbReference type="GO" id="GO:0009986">
    <property type="term" value="C:cell surface"/>
    <property type="evidence" value="ECO:0007669"/>
    <property type="project" value="UniProtKB-SubCell"/>
</dbReference>
<evidence type="ECO:0008006" key="6">
    <source>
        <dbReference type="Google" id="ProtNLM"/>
    </source>
</evidence>
<evidence type="ECO:0000313" key="4">
    <source>
        <dbReference type="EMBL" id="KXG43045.1"/>
    </source>
</evidence>
<protein>
    <recommendedName>
        <fullName evidence="6">Prepilin-type N-terminal cleavage/methylation domain-containing protein</fullName>
    </recommendedName>
</protein>
<dbReference type="STRING" id="1413211.U473_02660"/>
<dbReference type="InterPro" id="IPR045584">
    <property type="entry name" value="Pilin-like"/>
</dbReference>
<evidence type="ECO:0000256" key="1">
    <source>
        <dbReference type="ARBA" id="ARBA00004241"/>
    </source>
</evidence>
<dbReference type="Gene3D" id="3.30.700.10">
    <property type="entry name" value="Glycoprotein, Type 4 Pilin"/>
    <property type="match status" value="1"/>
</dbReference>
<dbReference type="Proteomes" id="UP000070352">
    <property type="component" value="Unassembled WGS sequence"/>
</dbReference>
<dbReference type="EMBL" id="LSKU01000001">
    <property type="protein sequence ID" value="KXG43045.1"/>
    <property type="molecule type" value="Genomic_DNA"/>
</dbReference>
<keyword evidence="2" id="KW-0178">Competence</keyword>
<dbReference type="InterPro" id="IPR012902">
    <property type="entry name" value="N_methyl_site"/>
</dbReference>
<evidence type="ECO:0000256" key="3">
    <source>
        <dbReference type="SAM" id="Phobius"/>
    </source>
</evidence>
<keyword evidence="3" id="KW-0472">Membrane</keyword>
<evidence type="ECO:0000256" key="2">
    <source>
        <dbReference type="ARBA" id="ARBA00023287"/>
    </source>
</evidence>
<dbReference type="OrthoDB" id="1751751at2"/>
<keyword evidence="5" id="KW-1185">Reference proteome</keyword>
<reference evidence="4 5" key="1">
    <citation type="submission" date="2016-02" db="EMBL/GenBank/DDBJ databases">
        <title>Draft Genome for Tepidibacillus decaturensis nov. sp. Strain Z9, an Anaerobic, Moderately Thermophilic and Heterotrophic Bacterium from Deep Subsurface of the Illinois Basin, USA.</title>
        <authorList>
            <person name="Dong Y."/>
            <person name="Chang J.Y."/>
            <person name="Sanford R."/>
            <person name="Fouke B.W."/>
        </authorList>
    </citation>
    <scope>NUCLEOTIDE SEQUENCE [LARGE SCALE GENOMIC DNA]</scope>
    <source>
        <strain evidence="4 5">Z9</strain>
    </source>
</reference>
<keyword evidence="3" id="KW-1133">Transmembrane helix</keyword>
<sequence length="120" mass="12717">MREMIRKHVKNQRGVTLIELLAVIVILGIIAAVAVPVVVNQISDAGKNTDEASIAIIADAVQRAAIKGDITTPTSETEPVQLSVLVDKGYLKEVPVPKEKGKTNFSATIDSNGKVTVTAN</sequence>
<dbReference type="RefSeq" id="WP_068723065.1">
    <property type="nucleotide sequence ID" value="NZ_LSKU01000001.1"/>
</dbReference>
<keyword evidence="3" id="KW-0812">Transmembrane</keyword>
<dbReference type="GO" id="GO:0030420">
    <property type="term" value="P:establishment of competence for transformation"/>
    <property type="evidence" value="ECO:0007669"/>
    <property type="project" value="UniProtKB-KW"/>
</dbReference>
<feature type="transmembrane region" description="Helical" evidence="3">
    <location>
        <begin position="20"/>
        <end position="39"/>
    </location>
</feature>
<comment type="subcellular location">
    <subcellularLocation>
        <location evidence="1">Cell surface</location>
    </subcellularLocation>
</comment>
<proteinExistence type="predicted"/>
<comment type="caution">
    <text evidence="4">The sequence shown here is derived from an EMBL/GenBank/DDBJ whole genome shotgun (WGS) entry which is preliminary data.</text>
</comment>
<accession>A0A135L239</accession>
<dbReference type="AlphaFoldDB" id="A0A135L239"/>
<organism evidence="4 5">
    <name type="scientific">Tepidibacillus decaturensis</name>
    <dbReference type="NCBI Taxonomy" id="1413211"/>
    <lineage>
        <taxon>Bacteria</taxon>
        <taxon>Bacillati</taxon>
        <taxon>Bacillota</taxon>
        <taxon>Bacilli</taxon>
        <taxon>Bacillales</taxon>
        <taxon>Bacillaceae</taxon>
        <taxon>Tepidibacillus</taxon>
    </lineage>
</organism>
<dbReference type="SUPFAM" id="SSF54523">
    <property type="entry name" value="Pili subunits"/>
    <property type="match status" value="1"/>
</dbReference>